<evidence type="ECO:0000313" key="4">
    <source>
        <dbReference type="Proteomes" id="UP000091857"/>
    </source>
</evidence>
<dbReference type="Pfam" id="PF23324">
    <property type="entry name" value="DUF7086"/>
    <property type="match status" value="1"/>
</dbReference>
<accession>A0A2C9U2B7</accession>
<dbReference type="PANTHER" id="PTHR34272">
    <property type="entry name" value="EXPRESSED PROTEIN"/>
    <property type="match status" value="1"/>
</dbReference>
<dbReference type="EMBL" id="CM004404">
    <property type="protein sequence ID" value="OAY23462.1"/>
    <property type="molecule type" value="Genomic_DNA"/>
</dbReference>
<feature type="compositionally biased region" description="Basic and acidic residues" evidence="1">
    <location>
        <begin position="16"/>
        <end position="28"/>
    </location>
</feature>
<evidence type="ECO:0000256" key="1">
    <source>
        <dbReference type="SAM" id="MobiDB-lite"/>
    </source>
</evidence>
<feature type="compositionally biased region" description="Low complexity" evidence="1">
    <location>
        <begin position="89"/>
        <end position="105"/>
    </location>
</feature>
<dbReference type="PANTHER" id="PTHR34272:SF1">
    <property type="entry name" value="EXPRESSED PROTEIN"/>
    <property type="match status" value="1"/>
</dbReference>
<reference evidence="4" key="1">
    <citation type="journal article" date="2016" name="Nat. Biotechnol.">
        <title>Sequencing wild and cultivated cassava and related species reveals extensive interspecific hybridization and genetic diversity.</title>
        <authorList>
            <person name="Bredeson J.V."/>
            <person name="Lyons J.B."/>
            <person name="Prochnik S.E."/>
            <person name="Wu G.A."/>
            <person name="Ha C.M."/>
            <person name="Edsinger-Gonzales E."/>
            <person name="Grimwood J."/>
            <person name="Schmutz J."/>
            <person name="Rabbi I.Y."/>
            <person name="Egesi C."/>
            <person name="Nauluvula P."/>
            <person name="Lebot V."/>
            <person name="Ndunguru J."/>
            <person name="Mkamilo G."/>
            <person name="Bart R.S."/>
            <person name="Setter T.L."/>
            <person name="Gleadow R.M."/>
            <person name="Kulakow P."/>
            <person name="Ferguson M.E."/>
            <person name="Rounsley S."/>
            <person name="Rokhsar D.S."/>
        </authorList>
    </citation>
    <scope>NUCLEOTIDE SEQUENCE [LARGE SCALE GENOMIC DNA]</scope>
    <source>
        <strain evidence="4">cv. AM560-2</strain>
    </source>
</reference>
<sequence>MESNDKKISFKRKSSNNREPDFRKREEMDLGLSLNTRHDPISSSSSSSSPSPSPPPSSSPQLLPSHQESELLQIETPPETLFPNPSLLPISPATTTPHAPSLPASPAGPPRPPPLRPPRARRNPTQAPRDGKSEHVPQPFPWATNRRATVHSLNTLLSNNIETITGTVQCKRCEKQYEMEFNLQEQFRIVGKYIAENKHSMHDRAPARWMNPKLPKCEYCEQDNCVKPVISDKKKSINWLFLLLGEMLGCCTLDQLKYFCKHTKNHRTGAKDRVLYLTYLELCKQLHPDGPFDL</sequence>
<keyword evidence="4" id="KW-1185">Reference proteome</keyword>
<dbReference type="AlphaFoldDB" id="A0A2C9U2B7"/>
<gene>
    <name evidence="3" type="ORF">MANES_18G081000v8</name>
</gene>
<evidence type="ECO:0000259" key="2">
    <source>
        <dbReference type="Pfam" id="PF23324"/>
    </source>
</evidence>
<dbReference type="Gramene" id="Manes.18G081000.3.v8.1">
    <property type="protein sequence ID" value="Manes.18G081000.3.v8.1.CDS.1"/>
    <property type="gene ID" value="Manes.18G081000.v8.1"/>
</dbReference>
<comment type="caution">
    <text evidence="3">The sequence shown here is derived from an EMBL/GenBank/DDBJ whole genome shotgun (WGS) entry which is preliminary data.</text>
</comment>
<protein>
    <recommendedName>
        <fullName evidence="2">DUF7086 domain-containing protein</fullName>
    </recommendedName>
</protein>
<feature type="domain" description="DUF7086" evidence="2">
    <location>
        <begin position="153"/>
        <end position="286"/>
    </location>
</feature>
<evidence type="ECO:0000313" key="3">
    <source>
        <dbReference type="EMBL" id="OAY23462.1"/>
    </source>
</evidence>
<dbReference type="Gramene" id="Manes.18G081000.5.v8.1">
    <property type="protein sequence ID" value="Manes.18G081000.5.v8.1.CDS.1"/>
    <property type="gene ID" value="Manes.18G081000.v8.1"/>
</dbReference>
<proteinExistence type="predicted"/>
<dbReference type="Gramene" id="Manes.18G081000.4.v8.1">
    <property type="protein sequence ID" value="Manes.18G081000.4.v8.1.CDS.1"/>
    <property type="gene ID" value="Manes.18G081000.v8.1"/>
</dbReference>
<dbReference type="STRING" id="3983.A0A2C9U2B7"/>
<dbReference type="OrthoDB" id="1900495at2759"/>
<organism evidence="3 4">
    <name type="scientific">Manihot esculenta</name>
    <name type="common">Cassava</name>
    <name type="synonym">Jatropha manihot</name>
    <dbReference type="NCBI Taxonomy" id="3983"/>
    <lineage>
        <taxon>Eukaryota</taxon>
        <taxon>Viridiplantae</taxon>
        <taxon>Streptophyta</taxon>
        <taxon>Embryophyta</taxon>
        <taxon>Tracheophyta</taxon>
        <taxon>Spermatophyta</taxon>
        <taxon>Magnoliopsida</taxon>
        <taxon>eudicotyledons</taxon>
        <taxon>Gunneridae</taxon>
        <taxon>Pentapetalae</taxon>
        <taxon>rosids</taxon>
        <taxon>fabids</taxon>
        <taxon>Malpighiales</taxon>
        <taxon>Euphorbiaceae</taxon>
        <taxon>Crotonoideae</taxon>
        <taxon>Manihoteae</taxon>
        <taxon>Manihot</taxon>
    </lineage>
</organism>
<feature type="region of interest" description="Disordered" evidence="1">
    <location>
        <begin position="1"/>
        <end position="143"/>
    </location>
</feature>
<dbReference type="Proteomes" id="UP000091857">
    <property type="component" value="Chromosome 18"/>
</dbReference>
<feature type="compositionally biased region" description="Pro residues" evidence="1">
    <location>
        <begin position="106"/>
        <end position="117"/>
    </location>
</feature>
<dbReference type="InterPro" id="IPR055513">
    <property type="entry name" value="DUF7086"/>
</dbReference>
<name>A0A2C9U2B7_MANES</name>